<evidence type="ECO:0000313" key="2">
    <source>
        <dbReference type="EMBL" id="KAJ4395437.1"/>
    </source>
</evidence>
<accession>A0A9W9D0T1</accession>
<protein>
    <submittedName>
        <fullName evidence="2">Uncharacterized protein</fullName>
    </submittedName>
</protein>
<dbReference type="Proteomes" id="UP001140510">
    <property type="component" value="Unassembled WGS sequence"/>
</dbReference>
<reference evidence="2" key="1">
    <citation type="submission" date="2022-10" db="EMBL/GenBank/DDBJ databases">
        <title>Tapping the CABI collections for fungal endophytes: first genome assemblies for Collariella, Neodidymelliopsis, Ascochyta clinopodiicola, Didymella pomorum, Didymosphaeria variabile, Neocosmospora piperis and Neocucurbitaria cava.</title>
        <authorList>
            <person name="Hill R."/>
        </authorList>
    </citation>
    <scope>NUCLEOTIDE SEQUENCE</scope>
    <source>
        <strain evidence="2">IMI 355091</strain>
    </source>
</reference>
<dbReference type="AlphaFoldDB" id="A0A9W9D0T1"/>
<feature type="region of interest" description="Disordered" evidence="1">
    <location>
        <begin position="137"/>
        <end position="172"/>
    </location>
</feature>
<keyword evidence="3" id="KW-1185">Reference proteome</keyword>
<dbReference type="EMBL" id="JAPEVA010000158">
    <property type="protein sequence ID" value="KAJ4395437.1"/>
    <property type="molecule type" value="Genomic_DNA"/>
</dbReference>
<feature type="compositionally biased region" description="Polar residues" evidence="1">
    <location>
        <begin position="147"/>
        <end position="172"/>
    </location>
</feature>
<proteinExistence type="predicted"/>
<name>A0A9W9D0T1_9PLEO</name>
<comment type="caution">
    <text evidence="2">The sequence shown here is derived from an EMBL/GenBank/DDBJ whole genome shotgun (WGS) entry which is preliminary data.</text>
</comment>
<sequence length="382" mass="42146">MDASTRLYARLAEIPEDPNDPESLDDLIVCAFGAFERYYLCWKTKGGEFRQDGYDLPPALNDWLNPTDGTMRDWTSLQVVFGRGEEYFASDKKGKLEFKEPEVKKLTEEDEKEKVDRQALRRSRTVSFLRPLSQTSNRADFSLPDAPTTNMRTSSISSQRASRPPSLSYSTAGSEASIAPSFESQFLENALAGTFPLSSRLASMGKLSMSTPESSNTRPLTSGIVANGRADSVAFTQSASSQPTGIPSIPEENTERFAAKKTTTSESCTCGCHDPPLRQTKRSTYINASVQTDSVSSPPPTSLRVDTFSASAWGSHNFGAVSRDVRTPVFDNFGAAPFSMGRMTKYFSKPGYQLGDSLSSGYSYYEQPVYHYQDEFGDEALR</sequence>
<organism evidence="2 3">
    <name type="scientific">Didymella pomorum</name>
    <dbReference type="NCBI Taxonomy" id="749634"/>
    <lineage>
        <taxon>Eukaryota</taxon>
        <taxon>Fungi</taxon>
        <taxon>Dikarya</taxon>
        <taxon>Ascomycota</taxon>
        <taxon>Pezizomycotina</taxon>
        <taxon>Dothideomycetes</taxon>
        <taxon>Pleosporomycetidae</taxon>
        <taxon>Pleosporales</taxon>
        <taxon>Pleosporineae</taxon>
        <taxon>Didymellaceae</taxon>
        <taxon>Didymella</taxon>
    </lineage>
</organism>
<evidence type="ECO:0000256" key="1">
    <source>
        <dbReference type="SAM" id="MobiDB-lite"/>
    </source>
</evidence>
<dbReference type="OrthoDB" id="4120989at2759"/>
<gene>
    <name evidence="2" type="ORF">N0V91_010835</name>
</gene>
<evidence type="ECO:0000313" key="3">
    <source>
        <dbReference type="Proteomes" id="UP001140510"/>
    </source>
</evidence>